<gene>
    <name evidence="1" type="ORF">DARMORV10_C07P13660.1</name>
</gene>
<evidence type="ECO:0000313" key="1">
    <source>
        <dbReference type="EMBL" id="CAF1965751.1"/>
    </source>
</evidence>
<dbReference type="Proteomes" id="UP001295469">
    <property type="component" value="Chromosome C07"/>
</dbReference>
<dbReference type="AlphaFoldDB" id="A0A816M0A0"/>
<sequence length="95" mass="11268">MFFIFSSPIRLRLAGPFLSKAFWRSFVFTSLKLLTGLHLYREDVELSKTVGDHRKEERSSGSTRRRKRLKVLGPIQKRRFPHKGARVDHALKFYY</sequence>
<dbReference type="EMBL" id="HG994371">
    <property type="protein sequence ID" value="CAF1965751.1"/>
    <property type="molecule type" value="Genomic_DNA"/>
</dbReference>
<proteinExistence type="predicted"/>
<reference evidence="1" key="1">
    <citation type="submission" date="2021-01" db="EMBL/GenBank/DDBJ databases">
        <authorList>
            <consortium name="Genoscope - CEA"/>
            <person name="William W."/>
        </authorList>
    </citation>
    <scope>NUCLEOTIDE SEQUENCE</scope>
</reference>
<organism evidence="1">
    <name type="scientific">Brassica napus</name>
    <name type="common">Rape</name>
    <dbReference type="NCBI Taxonomy" id="3708"/>
    <lineage>
        <taxon>Eukaryota</taxon>
        <taxon>Viridiplantae</taxon>
        <taxon>Streptophyta</taxon>
        <taxon>Embryophyta</taxon>
        <taxon>Tracheophyta</taxon>
        <taxon>Spermatophyta</taxon>
        <taxon>Magnoliopsida</taxon>
        <taxon>eudicotyledons</taxon>
        <taxon>Gunneridae</taxon>
        <taxon>Pentapetalae</taxon>
        <taxon>rosids</taxon>
        <taxon>malvids</taxon>
        <taxon>Brassicales</taxon>
        <taxon>Brassicaceae</taxon>
        <taxon>Brassiceae</taxon>
        <taxon>Brassica</taxon>
    </lineage>
</organism>
<protein>
    <submittedName>
        <fullName evidence="1">(rape) hypothetical protein</fullName>
    </submittedName>
</protein>
<name>A0A816M0A0_BRANA</name>
<accession>A0A816M0A0</accession>